<dbReference type="Pfam" id="PF00353">
    <property type="entry name" value="HemolysinCabind"/>
    <property type="match status" value="3"/>
</dbReference>
<dbReference type="InterPro" id="IPR044048">
    <property type="entry name" value="Big_12"/>
</dbReference>
<feature type="domain" description="RapA2 cadherin-like" evidence="2">
    <location>
        <begin position="178"/>
        <end position="247"/>
    </location>
</feature>
<dbReference type="InterPro" id="IPR040853">
    <property type="entry name" value="RapA2_cadherin-like"/>
</dbReference>
<protein>
    <submittedName>
        <fullName evidence="5">VCBS repeat-containing protein</fullName>
    </submittedName>
</protein>
<dbReference type="NCBIfam" id="TIGR01965">
    <property type="entry name" value="VCBS_repeat"/>
    <property type="match status" value="3"/>
</dbReference>
<dbReference type="NCBIfam" id="NF033682">
    <property type="entry name" value="retention_LapA"/>
    <property type="match status" value="1"/>
</dbReference>
<keyword evidence="1" id="KW-0106">Calcium</keyword>
<evidence type="ECO:0000256" key="1">
    <source>
        <dbReference type="ARBA" id="ARBA00022837"/>
    </source>
</evidence>
<feature type="domain" description="Cadherin-like" evidence="3">
    <location>
        <begin position="388"/>
        <end position="481"/>
    </location>
</feature>
<dbReference type="InterPro" id="IPR001343">
    <property type="entry name" value="Hemolysn_Ca-bd"/>
</dbReference>
<dbReference type="Pfam" id="PF17963">
    <property type="entry name" value="Big_9"/>
    <property type="match status" value="3"/>
</dbReference>
<feature type="domain" description="Bacterial Ig-like" evidence="4">
    <location>
        <begin position="927"/>
        <end position="1020"/>
    </location>
</feature>
<dbReference type="NCBIfam" id="TIGR03661">
    <property type="entry name" value="T1SS_VCA0849"/>
    <property type="match status" value="1"/>
</dbReference>
<dbReference type="InterPro" id="IPR018511">
    <property type="entry name" value="Hemolysin-typ_Ca-bd_CS"/>
</dbReference>
<dbReference type="PANTHER" id="PTHR34720:SF9">
    <property type="entry name" value="BLR4714 PROTEIN"/>
    <property type="match status" value="1"/>
</dbReference>
<feature type="domain" description="Cadherin-like" evidence="3">
    <location>
        <begin position="286"/>
        <end position="379"/>
    </location>
</feature>
<evidence type="ECO:0000259" key="4">
    <source>
        <dbReference type="Pfam" id="PF19078"/>
    </source>
</evidence>
<evidence type="ECO:0000313" key="6">
    <source>
        <dbReference type="Proteomes" id="UP000585721"/>
    </source>
</evidence>
<dbReference type="EMBL" id="JACHGR010000005">
    <property type="protein sequence ID" value="MBB6055796.1"/>
    <property type="molecule type" value="Genomic_DNA"/>
</dbReference>
<dbReference type="PANTHER" id="PTHR34720">
    <property type="entry name" value="MICROCYSTIN DEPENDENT PROTEIN"/>
    <property type="match status" value="1"/>
</dbReference>
<dbReference type="Pfam" id="PF17892">
    <property type="entry name" value="Cadherin_5"/>
    <property type="match status" value="2"/>
</dbReference>
<dbReference type="InterPro" id="IPR047777">
    <property type="entry name" value="LapA-like_RM"/>
</dbReference>
<name>A0A841GGI8_9GAMM</name>
<dbReference type="Gene3D" id="2.60.40.1200">
    <property type="match status" value="1"/>
</dbReference>
<dbReference type="NCBIfam" id="NF012211">
    <property type="entry name" value="tand_rpt_95"/>
    <property type="match status" value="6"/>
</dbReference>
<evidence type="ECO:0000313" key="5">
    <source>
        <dbReference type="EMBL" id="MBB6055796.1"/>
    </source>
</evidence>
<dbReference type="InterPro" id="IPR041690">
    <property type="entry name" value="Cadherin_5"/>
</dbReference>
<organism evidence="5 6">
    <name type="scientific">Tolumonas osonensis</name>
    <dbReference type="NCBI Taxonomy" id="675874"/>
    <lineage>
        <taxon>Bacteria</taxon>
        <taxon>Pseudomonadati</taxon>
        <taxon>Pseudomonadota</taxon>
        <taxon>Gammaproteobacteria</taxon>
        <taxon>Aeromonadales</taxon>
        <taxon>Aeromonadaceae</taxon>
        <taxon>Tolumonas</taxon>
    </lineage>
</organism>
<dbReference type="PROSITE" id="PS00330">
    <property type="entry name" value="HEMOLYSIN_CALCIUM"/>
    <property type="match status" value="2"/>
</dbReference>
<reference evidence="5 6" key="1">
    <citation type="submission" date="2020-08" db="EMBL/GenBank/DDBJ databases">
        <title>Genomic Encyclopedia of Type Strains, Phase IV (KMG-IV): sequencing the most valuable type-strain genomes for metagenomic binning, comparative biology and taxonomic classification.</title>
        <authorList>
            <person name="Goeker M."/>
        </authorList>
    </citation>
    <scope>NUCLEOTIDE SEQUENCE [LARGE SCALE GENOMIC DNA]</scope>
    <source>
        <strain evidence="5 6">DSM 22975</strain>
    </source>
</reference>
<dbReference type="InterPro" id="IPR010221">
    <property type="entry name" value="VCBS_dom"/>
</dbReference>
<dbReference type="PRINTS" id="PR00313">
    <property type="entry name" value="CABNDNGRPT"/>
</dbReference>
<dbReference type="InterPro" id="IPR011049">
    <property type="entry name" value="Serralysin-like_metalloprot_C"/>
</dbReference>
<dbReference type="Gene3D" id="2.150.10.10">
    <property type="entry name" value="Serralysin-like metalloprotease, C-terminal"/>
    <property type="match status" value="2"/>
</dbReference>
<dbReference type="SUPFAM" id="SSF51120">
    <property type="entry name" value="beta-Roll"/>
    <property type="match status" value="1"/>
</dbReference>
<proteinExistence type="predicted"/>
<dbReference type="Gene3D" id="2.60.40.3440">
    <property type="match status" value="2"/>
</dbReference>
<dbReference type="Pfam" id="PF17803">
    <property type="entry name" value="Cadherin_4"/>
    <property type="match status" value="1"/>
</dbReference>
<dbReference type="RefSeq" id="WP_188026540.1">
    <property type="nucleotide sequence ID" value="NZ_JACHGR010000005.1"/>
</dbReference>
<dbReference type="Gene3D" id="2.60.40.2810">
    <property type="match status" value="3"/>
</dbReference>
<dbReference type="GO" id="GO:0005509">
    <property type="term" value="F:calcium ion binding"/>
    <property type="evidence" value="ECO:0007669"/>
    <property type="project" value="InterPro"/>
</dbReference>
<accession>A0A841GGI8</accession>
<gene>
    <name evidence="5" type="ORF">HNR75_001714</name>
</gene>
<dbReference type="Proteomes" id="UP000585721">
    <property type="component" value="Unassembled WGS sequence"/>
</dbReference>
<dbReference type="InterPro" id="IPR019960">
    <property type="entry name" value="T1SS_VCA0849"/>
</dbReference>
<comment type="caution">
    <text evidence="5">The sequence shown here is derived from an EMBL/GenBank/DDBJ whole genome shotgun (WGS) entry which is preliminary data.</text>
</comment>
<keyword evidence="6" id="KW-1185">Reference proteome</keyword>
<evidence type="ECO:0000259" key="3">
    <source>
        <dbReference type="Pfam" id="PF17892"/>
    </source>
</evidence>
<evidence type="ECO:0000259" key="2">
    <source>
        <dbReference type="Pfam" id="PF17803"/>
    </source>
</evidence>
<dbReference type="Pfam" id="PF19078">
    <property type="entry name" value="Big_12"/>
    <property type="match status" value="1"/>
</dbReference>
<sequence length="1467" mass="152299">MNNQTITEVSRVTFISGVAKVRTPDGEVHDLKVGDILQPGTEVILADASVFVVEATAPEATGAQMPPEAVAAGDLPADQQPASPEMGSADDQTLAQINQLQQAILAGADPTEAFEAAAAGVAADAGGRGPGSGNSGFVSIDRVGNATIAAAGYDTAAQHAAPQAHFDEPAALIPEEENRPTLVAPDTNTVKEDTPATGNVLANDSDPDDALSVANFVINGQNFLAGSTASLDGIGSLIINVDGSYTFTPVSDWNGDVPQVTYTTNTGASSTLDINVTPVNDNPDAVNDDPEANPDALTTKEDVPLTILPGILLANDSDIDGDPLSILSVQNAVNGSVSLVNGNVVFTPTADYNGPASFTYTISDGAGGTDTATVSIDVTPVNDDPDAVNDDPEANPDALTTKEDVPLTILPATLLANDSDIDGDPLSIVSVQNAVNGAVSLVNGNVVFTPATDYNGPASFTYTISDGKGGTDTATVTITITPDNDPPVALADNYSVLEDHTLTVDGNVFDSLLLNDSDIDGDTLTVNTTPVTDVAHGTLVLNENGTFTYTPDDNYNGTDSFVYEVSDGKGGTDTATVTITITPDNDPPVALADNYSVLEDHTLTVDGNVFDSLLLNDSDIDGDTLTVNTTPVTDVAHGTLVLNGNGTFTYTPDDNYNGTDSFVYEVSDGKGGTDTATVTITITPDNDPPVALADNYSVLEDHTLTVDGNVFDSLLLNDSDIDGDTLTVNTTPVTDVAHGTLVLNENGTFTYTPDDNYNGTDSFVYEVSDGKGGTDTATVTITITPDNDPPVLDLDGNDSTATGFNYNTHYVAGSAPISIGDFNDIVITDPDVSDDITSATITLTNPQSGDVLAVGTLPAGIDYSISPDGWIVTLTGSASRDAYEQAIAAVTFSNTEDDLSSINRTIDVVVNDGDVDSNHATTTIDINPYVNVNIVSDMMSDDQTSQVTFTFSEAVTGFTQTDLTVTGGTVSMPVDSGDGIHWTATFTPTPGYSGAAEVTVNSLSYADLAGNPGSSGTDTVYISPISYQDADTGWLMNEIDSSDSFDMKVKGGNVTLATNGVIYWDFLVRDADNNATITFGTGKLPDTIIPSYTKLYNADGTVVFRVYLTATASTTVTPSDQFDIYFHNVDADGTDGLRPTIVLLNSDEFIRPHNNYNTNYLSPLVFDTGAVTVNNTVADQDWLSPYAMDDTNVNGGEFSTGTIELQTGVTQHYYGGDDIVYGTTGHDILSGGNDHDFIAGRAGNDQLYGGDGNDTLVGGYGNDMLYGDAGNDILLGGPSNDILNGGDGTDTAMYADATAGVTVNLSTNSATGGDGTDILSNIENITGSNFDDSLTGNDGINVLNGGAGADTLTGGLGDDILTGGSGADIFKWTAADITSSGAPFEDTITDFSIDQHDMLDLTDVLTNEPANDLSNYLTFTTTSNGVEVSVHASGDINITDMTIVIQNPTDTLAELQTYLQTGTGVIH</sequence>